<evidence type="ECO:0000259" key="1">
    <source>
        <dbReference type="Pfam" id="PF08818"/>
    </source>
</evidence>
<organism evidence="2 3">
    <name type="scientific">Lysobacter hankyongensis</name>
    <dbReference type="NCBI Taxonomy" id="1176535"/>
    <lineage>
        <taxon>Bacteria</taxon>
        <taxon>Pseudomonadati</taxon>
        <taxon>Pseudomonadota</taxon>
        <taxon>Gammaproteobacteria</taxon>
        <taxon>Lysobacterales</taxon>
        <taxon>Lysobacteraceae</taxon>
        <taxon>Lysobacter</taxon>
    </lineage>
</organism>
<feature type="domain" description="YdhG-like" evidence="1">
    <location>
        <begin position="26"/>
        <end position="116"/>
    </location>
</feature>
<gene>
    <name evidence="2" type="ORF">GCM10023307_22660</name>
</gene>
<accession>A0ABP9BJA2</accession>
<sequence>MTPRIDDDKVQGLLQDLRITHPDLHAIVQAVRALAHDATPQCTERVMYGGILFAAPAQYCGVFAYSAHVSVEFGKGAELDDPHGVLEGNGKFRRHIKLSTLDDIASKHLKHYIAQAHRLAAEPSQ</sequence>
<name>A0ABP9BJA2_9GAMM</name>
<dbReference type="Gene3D" id="3.90.1150.200">
    <property type="match status" value="1"/>
</dbReference>
<evidence type="ECO:0000313" key="3">
    <source>
        <dbReference type="Proteomes" id="UP001499959"/>
    </source>
</evidence>
<dbReference type="InterPro" id="IPR014922">
    <property type="entry name" value="YdhG-like"/>
</dbReference>
<proteinExistence type="predicted"/>
<protein>
    <submittedName>
        <fullName evidence="2">DUF1801 domain-containing protein</fullName>
    </submittedName>
</protein>
<dbReference type="Pfam" id="PF08818">
    <property type="entry name" value="DUF1801"/>
    <property type="match status" value="1"/>
</dbReference>
<comment type="caution">
    <text evidence="2">The sequence shown here is derived from an EMBL/GenBank/DDBJ whole genome shotgun (WGS) entry which is preliminary data.</text>
</comment>
<dbReference type="EMBL" id="BAABJE010000010">
    <property type="protein sequence ID" value="GAA4796239.1"/>
    <property type="molecule type" value="Genomic_DNA"/>
</dbReference>
<dbReference type="Proteomes" id="UP001499959">
    <property type="component" value="Unassembled WGS sequence"/>
</dbReference>
<dbReference type="RefSeq" id="WP_345303433.1">
    <property type="nucleotide sequence ID" value="NZ_BAABJE010000010.1"/>
</dbReference>
<evidence type="ECO:0000313" key="2">
    <source>
        <dbReference type="EMBL" id="GAA4796239.1"/>
    </source>
</evidence>
<dbReference type="SUPFAM" id="SSF159888">
    <property type="entry name" value="YdhG-like"/>
    <property type="match status" value="1"/>
</dbReference>
<keyword evidence="3" id="KW-1185">Reference proteome</keyword>
<reference evidence="3" key="1">
    <citation type="journal article" date="2019" name="Int. J. Syst. Evol. Microbiol.">
        <title>The Global Catalogue of Microorganisms (GCM) 10K type strain sequencing project: providing services to taxonomists for standard genome sequencing and annotation.</title>
        <authorList>
            <consortium name="The Broad Institute Genomics Platform"/>
            <consortium name="The Broad Institute Genome Sequencing Center for Infectious Disease"/>
            <person name="Wu L."/>
            <person name="Ma J."/>
        </authorList>
    </citation>
    <scope>NUCLEOTIDE SEQUENCE [LARGE SCALE GENOMIC DNA]</scope>
    <source>
        <strain evidence="3">JCM 18204</strain>
    </source>
</reference>